<gene>
    <name evidence="1" type="ORF">HNQ61_003996</name>
</gene>
<proteinExistence type="predicted"/>
<keyword evidence="2" id="KW-1185">Reference proteome</keyword>
<accession>A0A841H2W2</accession>
<protein>
    <submittedName>
        <fullName evidence="1">Uncharacterized protein</fullName>
    </submittedName>
</protein>
<dbReference type="Proteomes" id="UP000582837">
    <property type="component" value="Unassembled WGS sequence"/>
</dbReference>
<name>A0A841H2W2_9BACT</name>
<comment type="caution">
    <text evidence="1">The sequence shown here is derived from an EMBL/GenBank/DDBJ whole genome shotgun (WGS) entry which is preliminary data.</text>
</comment>
<evidence type="ECO:0000313" key="1">
    <source>
        <dbReference type="EMBL" id="MBB6072334.1"/>
    </source>
</evidence>
<organism evidence="1 2">
    <name type="scientific">Longimicrobium terrae</name>
    <dbReference type="NCBI Taxonomy" id="1639882"/>
    <lineage>
        <taxon>Bacteria</taxon>
        <taxon>Pseudomonadati</taxon>
        <taxon>Gemmatimonadota</taxon>
        <taxon>Longimicrobiia</taxon>
        <taxon>Longimicrobiales</taxon>
        <taxon>Longimicrobiaceae</taxon>
        <taxon>Longimicrobium</taxon>
    </lineage>
</organism>
<dbReference type="EMBL" id="JACHIA010000014">
    <property type="protein sequence ID" value="MBB6072334.1"/>
    <property type="molecule type" value="Genomic_DNA"/>
</dbReference>
<evidence type="ECO:0000313" key="2">
    <source>
        <dbReference type="Proteomes" id="UP000582837"/>
    </source>
</evidence>
<reference evidence="1 2" key="1">
    <citation type="submission" date="2020-08" db="EMBL/GenBank/DDBJ databases">
        <title>Genomic Encyclopedia of Type Strains, Phase IV (KMG-IV): sequencing the most valuable type-strain genomes for metagenomic binning, comparative biology and taxonomic classification.</title>
        <authorList>
            <person name="Goeker M."/>
        </authorList>
    </citation>
    <scope>NUCLEOTIDE SEQUENCE [LARGE SCALE GENOMIC DNA]</scope>
    <source>
        <strain evidence="1 2">DSM 29007</strain>
    </source>
</reference>
<dbReference type="RefSeq" id="WP_170036519.1">
    <property type="nucleotide sequence ID" value="NZ_JABDTL010000002.1"/>
</dbReference>
<dbReference type="AlphaFoldDB" id="A0A841H2W2"/>
<sequence length="165" mass="17825">MRIDAASGDVWFTDEFVVGASTRAEALRGSGFADERAAGTDLPGADAVFSAAASIQGERAWATLRFAAGRLTSISIILIAAEVEDAEAFWSRYSLDSEAEAKAKLDAFLRAQLGEPHQIVMRGGYAAGFPVLQQLLRYSYAWGEVSSCHDPRTPVTEIAISYHQH</sequence>